<proteinExistence type="predicted"/>
<keyword evidence="2" id="KW-0813">Transport</keyword>
<organism evidence="14 15">
    <name type="scientific">Nephila pilipes</name>
    <name type="common">Giant wood spider</name>
    <name type="synonym">Nephila maculata</name>
    <dbReference type="NCBI Taxonomy" id="299642"/>
    <lineage>
        <taxon>Eukaryota</taxon>
        <taxon>Metazoa</taxon>
        <taxon>Ecdysozoa</taxon>
        <taxon>Arthropoda</taxon>
        <taxon>Chelicerata</taxon>
        <taxon>Arachnida</taxon>
        <taxon>Araneae</taxon>
        <taxon>Araneomorphae</taxon>
        <taxon>Entelegynae</taxon>
        <taxon>Araneoidea</taxon>
        <taxon>Nephilidae</taxon>
        <taxon>Nephila</taxon>
    </lineage>
</organism>
<evidence type="ECO:0000256" key="4">
    <source>
        <dbReference type="ARBA" id="ARBA00022692"/>
    </source>
</evidence>
<evidence type="ECO:0000256" key="7">
    <source>
        <dbReference type="ARBA" id="ARBA00023136"/>
    </source>
</evidence>
<keyword evidence="5 12" id="KW-1133">Transmembrane helix</keyword>
<evidence type="ECO:0000256" key="10">
    <source>
        <dbReference type="ARBA" id="ARBA00023286"/>
    </source>
</evidence>
<keyword evidence="15" id="KW-1185">Reference proteome</keyword>
<sequence>MENFRIALAPWNPWIVLEKENKSSAHGVVLELYNEMKKAKVFDSTFQFGASYGGFVGPDGKWNGMIGAMLRNETDVAGPVFINAARASVVDFAFPLDFADLVIISGLVPANKNPYLIFRIFSITVWLLILLAIFICAGLTYIIYVLWPSFDEKRKLDAFCRYLWSYQVSLIGKGMNIFK</sequence>
<evidence type="ECO:0000256" key="9">
    <source>
        <dbReference type="ARBA" id="ARBA00023180"/>
    </source>
</evidence>
<dbReference type="InterPro" id="IPR019594">
    <property type="entry name" value="Glu/Gly-bd"/>
</dbReference>
<dbReference type="GO" id="GO:0005886">
    <property type="term" value="C:plasma membrane"/>
    <property type="evidence" value="ECO:0007669"/>
    <property type="project" value="UniProtKB-SubCell"/>
</dbReference>
<dbReference type="EMBL" id="BMAW01125701">
    <property type="protein sequence ID" value="GFU13631.1"/>
    <property type="molecule type" value="Genomic_DNA"/>
</dbReference>
<dbReference type="GO" id="GO:0015276">
    <property type="term" value="F:ligand-gated monoatomic ion channel activity"/>
    <property type="evidence" value="ECO:0007669"/>
    <property type="project" value="InterPro"/>
</dbReference>
<feature type="domain" description="Ionotropic glutamate receptor L-glutamate and glycine-binding" evidence="13">
    <location>
        <begin position="5"/>
        <end position="96"/>
    </location>
</feature>
<evidence type="ECO:0000256" key="1">
    <source>
        <dbReference type="ARBA" id="ARBA00004651"/>
    </source>
</evidence>
<dbReference type="Proteomes" id="UP000887013">
    <property type="component" value="Unassembled WGS sequence"/>
</dbReference>
<keyword evidence="6" id="KW-0406">Ion transport</keyword>
<dbReference type="PANTHER" id="PTHR42643:SF24">
    <property type="entry name" value="IONOTROPIC RECEPTOR 60A"/>
    <property type="match status" value="1"/>
</dbReference>
<keyword evidence="9" id="KW-0325">Glycoprotein</keyword>
<evidence type="ECO:0000313" key="14">
    <source>
        <dbReference type="EMBL" id="GFU13631.1"/>
    </source>
</evidence>
<evidence type="ECO:0000256" key="3">
    <source>
        <dbReference type="ARBA" id="ARBA00022475"/>
    </source>
</evidence>
<name>A0A8X6UFC2_NEPPI</name>
<dbReference type="SUPFAM" id="SSF53850">
    <property type="entry name" value="Periplasmic binding protein-like II"/>
    <property type="match status" value="1"/>
</dbReference>
<dbReference type="AlphaFoldDB" id="A0A8X6UFC2"/>
<evidence type="ECO:0000256" key="6">
    <source>
        <dbReference type="ARBA" id="ARBA00023065"/>
    </source>
</evidence>
<keyword evidence="4 12" id="KW-0812">Transmembrane</keyword>
<keyword evidence="11" id="KW-0407">Ion channel</keyword>
<dbReference type="PANTHER" id="PTHR42643">
    <property type="entry name" value="IONOTROPIC RECEPTOR 20A-RELATED"/>
    <property type="match status" value="1"/>
</dbReference>
<dbReference type="Gene3D" id="3.40.190.10">
    <property type="entry name" value="Periplasmic binding protein-like II"/>
    <property type="match status" value="1"/>
</dbReference>
<keyword evidence="7 12" id="KW-0472">Membrane</keyword>
<keyword evidence="10" id="KW-1071">Ligand-gated ion channel</keyword>
<evidence type="ECO:0000313" key="15">
    <source>
        <dbReference type="Proteomes" id="UP000887013"/>
    </source>
</evidence>
<gene>
    <name evidence="14" type="primary">AVEN_3098_1</name>
    <name evidence="14" type="ORF">NPIL_429131</name>
</gene>
<evidence type="ECO:0000256" key="8">
    <source>
        <dbReference type="ARBA" id="ARBA00023170"/>
    </source>
</evidence>
<evidence type="ECO:0000256" key="12">
    <source>
        <dbReference type="SAM" id="Phobius"/>
    </source>
</evidence>
<evidence type="ECO:0000256" key="2">
    <source>
        <dbReference type="ARBA" id="ARBA00022448"/>
    </source>
</evidence>
<keyword evidence="3" id="KW-1003">Cell membrane</keyword>
<evidence type="ECO:0000259" key="13">
    <source>
        <dbReference type="Pfam" id="PF10613"/>
    </source>
</evidence>
<protein>
    <submittedName>
        <fullName evidence="14">Lig_chan-Glu_bd domain-containing protein</fullName>
    </submittedName>
</protein>
<feature type="transmembrane region" description="Helical" evidence="12">
    <location>
        <begin position="116"/>
        <end position="147"/>
    </location>
</feature>
<dbReference type="Pfam" id="PF10613">
    <property type="entry name" value="Lig_chan-Glu_bd"/>
    <property type="match status" value="1"/>
</dbReference>
<accession>A0A8X6UFC2</accession>
<evidence type="ECO:0000256" key="5">
    <source>
        <dbReference type="ARBA" id="ARBA00022989"/>
    </source>
</evidence>
<reference evidence="14" key="1">
    <citation type="submission" date="2020-08" db="EMBL/GenBank/DDBJ databases">
        <title>Multicomponent nature underlies the extraordinary mechanical properties of spider dragline silk.</title>
        <authorList>
            <person name="Kono N."/>
            <person name="Nakamura H."/>
            <person name="Mori M."/>
            <person name="Yoshida Y."/>
            <person name="Ohtoshi R."/>
            <person name="Malay A.D."/>
            <person name="Moran D.A.P."/>
            <person name="Tomita M."/>
            <person name="Numata K."/>
            <person name="Arakawa K."/>
        </authorList>
    </citation>
    <scope>NUCLEOTIDE SEQUENCE</scope>
</reference>
<comment type="caution">
    <text evidence="14">The sequence shown here is derived from an EMBL/GenBank/DDBJ whole genome shotgun (WGS) entry which is preliminary data.</text>
</comment>
<evidence type="ECO:0000256" key="11">
    <source>
        <dbReference type="ARBA" id="ARBA00023303"/>
    </source>
</evidence>
<dbReference type="InterPro" id="IPR052192">
    <property type="entry name" value="Insect_Ionotropic_Sensory_Rcpt"/>
</dbReference>
<dbReference type="OrthoDB" id="6433476at2759"/>
<keyword evidence="8" id="KW-0675">Receptor</keyword>
<comment type="subcellular location">
    <subcellularLocation>
        <location evidence="1">Cell membrane</location>
        <topology evidence="1">Multi-pass membrane protein</topology>
    </subcellularLocation>
</comment>